<keyword evidence="2" id="KW-1185">Reference proteome</keyword>
<protein>
    <submittedName>
        <fullName evidence="1">Uncharacterized protein</fullName>
    </submittedName>
</protein>
<proteinExistence type="predicted"/>
<accession>A0AAE1P3T8</accession>
<dbReference type="EMBL" id="JAWZYT010002861">
    <property type="protein sequence ID" value="KAK4301539.1"/>
    <property type="molecule type" value="Genomic_DNA"/>
</dbReference>
<name>A0AAE1P3T8_9EUCA</name>
<organism evidence="1 2">
    <name type="scientific">Petrolisthes manimaculis</name>
    <dbReference type="NCBI Taxonomy" id="1843537"/>
    <lineage>
        <taxon>Eukaryota</taxon>
        <taxon>Metazoa</taxon>
        <taxon>Ecdysozoa</taxon>
        <taxon>Arthropoda</taxon>
        <taxon>Crustacea</taxon>
        <taxon>Multicrustacea</taxon>
        <taxon>Malacostraca</taxon>
        <taxon>Eumalacostraca</taxon>
        <taxon>Eucarida</taxon>
        <taxon>Decapoda</taxon>
        <taxon>Pleocyemata</taxon>
        <taxon>Anomura</taxon>
        <taxon>Galatheoidea</taxon>
        <taxon>Porcellanidae</taxon>
        <taxon>Petrolisthes</taxon>
    </lineage>
</organism>
<evidence type="ECO:0000313" key="2">
    <source>
        <dbReference type="Proteomes" id="UP001292094"/>
    </source>
</evidence>
<comment type="caution">
    <text evidence="1">The sequence shown here is derived from an EMBL/GenBank/DDBJ whole genome shotgun (WGS) entry which is preliminary data.</text>
</comment>
<reference evidence="1" key="1">
    <citation type="submission" date="2023-11" db="EMBL/GenBank/DDBJ databases">
        <title>Genome assemblies of two species of porcelain crab, Petrolisthes cinctipes and Petrolisthes manimaculis (Anomura: Porcellanidae).</title>
        <authorList>
            <person name="Angst P."/>
        </authorList>
    </citation>
    <scope>NUCLEOTIDE SEQUENCE</scope>
    <source>
        <strain evidence="1">PB745_02</strain>
        <tissue evidence="1">Gill</tissue>
    </source>
</reference>
<gene>
    <name evidence="1" type="ORF">Pmani_026317</name>
</gene>
<dbReference type="AlphaFoldDB" id="A0AAE1P3T8"/>
<sequence length="69" mass="7069">MGSHVSDEICGDISGIRAVGALMGLVGSTEADPLCLTASPSSGSTSVQPNLWGTWPAYYLNIHSAIPHA</sequence>
<dbReference type="Proteomes" id="UP001292094">
    <property type="component" value="Unassembled WGS sequence"/>
</dbReference>
<evidence type="ECO:0000313" key="1">
    <source>
        <dbReference type="EMBL" id="KAK4301539.1"/>
    </source>
</evidence>